<evidence type="ECO:0000313" key="2">
    <source>
        <dbReference type="Proteomes" id="UP000002770"/>
    </source>
</evidence>
<name>G9ELX7_9GAMM</name>
<dbReference type="InterPro" id="IPR014710">
    <property type="entry name" value="RmlC-like_jellyroll"/>
</dbReference>
<organism evidence="1 2">
    <name type="scientific">Legionella drancourtii LLAP12</name>
    <dbReference type="NCBI Taxonomy" id="658187"/>
    <lineage>
        <taxon>Bacteria</taxon>
        <taxon>Pseudomonadati</taxon>
        <taxon>Pseudomonadota</taxon>
        <taxon>Gammaproteobacteria</taxon>
        <taxon>Legionellales</taxon>
        <taxon>Legionellaceae</taxon>
        <taxon>Legionella</taxon>
    </lineage>
</organism>
<dbReference type="RefSeq" id="WP_006870174.1">
    <property type="nucleotide sequence ID" value="NZ_JH413811.1"/>
</dbReference>
<keyword evidence="2" id="KW-1185">Reference proteome</keyword>
<dbReference type="eggNOG" id="ENOG5030NSF">
    <property type="taxonomic scope" value="Bacteria"/>
</dbReference>
<dbReference type="SUPFAM" id="SSF51182">
    <property type="entry name" value="RmlC-like cupins"/>
    <property type="match status" value="1"/>
</dbReference>
<evidence type="ECO:0008006" key="3">
    <source>
        <dbReference type="Google" id="ProtNLM"/>
    </source>
</evidence>
<proteinExistence type="predicted"/>
<dbReference type="HOGENOM" id="CLU_1270991_0_0_6"/>
<reference evidence="1 2" key="1">
    <citation type="journal article" date="2011" name="BMC Genomics">
        <title>Insight into cross-talk between intra-amoebal pathogens.</title>
        <authorList>
            <person name="Gimenez G."/>
            <person name="Bertelli C."/>
            <person name="Moliner C."/>
            <person name="Robert C."/>
            <person name="Raoult D."/>
            <person name="Fournier P.E."/>
            <person name="Greub G."/>
        </authorList>
    </citation>
    <scope>NUCLEOTIDE SEQUENCE [LARGE SCALE GENOMIC DNA]</scope>
    <source>
        <strain evidence="1 2">LLAP12</strain>
    </source>
</reference>
<evidence type="ECO:0000313" key="1">
    <source>
        <dbReference type="EMBL" id="EHL31577.1"/>
    </source>
</evidence>
<protein>
    <recommendedName>
        <fullName evidence="3">Cysteine dioxygenase type I</fullName>
    </recommendedName>
</protein>
<sequence>MPEIEHIKQKNCKAITEAISKLEVINYDTVSSLIPKLLEEGTLALDHSVYTPADSTIITTSGIGRYLIYDHADKTNPFSIWALAFAPRQKTSIHDHKYKGTVTVLEGPISEKYYQPTRENLARRVAQFDRHRFHSNSDNLKDTFVHQLKRRKDLGEGSSVTLHIYNMEAHLITSEGERVDRRNLDKIYIKDKNPLNEHEHQQLGNQLQPW</sequence>
<dbReference type="EMBL" id="JH413811">
    <property type="protein sequence ID" value="EHL31577.1"/>
    <property type="molecule type" value="Genomic_DNA"/>
</dbReference>
<accession>G9ELX7</accession>
<dbReference type="Proteomes" id="UP000002770">
    <property type="component" value="Unassembled WGS sequence"/>
</dbReference>
<dbReference type="InterPro" id="IPR011051">
    <property type="entry name" value="RmlC_Cupin_sf"/>
</dbReference>
<dbReference type="STRING" id="658187.LDG_6238"/>
<dbReference type="InParanoid" id="G9ELX7"/>
<dbReference type="AlphaFoldDB" id="G9ELX7"/>
<gene>
    <name evidence="1" type="ORF">LDG_6238</name>
</gene>
<dbReference type="Gene3D" id="2.60.120.10">
    <property type="entry name" value="Jelly Rolls"/>
    <property type="match status" value="1"/>
</dbReference>